<keyword evidence="2" id="KW-1185">Reference proteome</keyword>
<protein>
    <submittedName>
        <fullName evidence="1">Uncharacterized protein</fullName>
    </submittedName>
</protein>
<name>A0ABP8TVP0_9ACTN</name>
<gene>
    <name evidence="1" type="ORF">GCM10023195_64280</name>
</gene>
<dbReference type="EMBL" id="BAABHJ010000027">
    <property type="protein sequence ID" value="GAA4614698.1"/>
    <property type="molecule type" value="Genomic_DNA"/>
</dbReference>
<comment type="caution">
    <text evidence="1">The sequence shown here is derived from an EMBL/GenBank/DDBJ whole genome shotgun (WGS) entry which is preliminary data.</text>
</comment>
<accession>A0ABP8TVP0</accession>
<dbReference type="Proteomes" id="UP001500212">
    <property type="component" value="Unassembled WGS sequence"/>
</dbReference>
<proteinExistence type="predicted"/>
<sequence length="359" mass="40053">MRQRVRLPERVMPAESDPKPLSEIAQDIGLTMSDVAVFSGLDESTIFRLWDNGDWLDRVSGRSLQSLMSSVPGIAEYAMAHALLKRRTTLIANLQAEGLSVNLDALENSTVSRQLLLNALEAALYIVRDGPSQRVSSYLARFWGREQDRALEALFSAEPGQGLLGDPRRLVEASIDLAPRLGRKTYSFHSLLTLNILIHQVSKVAGAPDADLALQTPGRQSALMMRGVVMGALISSNDVELAEKYRLELERTPVYAALEEWSFPTYTRDGRISSDFTLPSSLLLRNTAVEVLREIKTYNDAYLYYLVSTYLPLALRRDPTFGRRITELITTLQQRAAGCQDKRIRAACNDLVRQLKGVV</sequence>
<reference evidence="2" key="1">
    <citation type="journal article" date="2019" name="Int. J. Syst. Evol. Microbiol.">
        <title>The Global Catalogue of Microorganisms (GCM) 10K type strain sequencing project: providing services to taxonomists for standard genome sequencing and annotation.</title>
        <authorList>
            <consortium name="The Broad Institute Genomics Platform"/>
            <consortium name="The Broad Institute Genome Sequencing Center for Infectious Disease"/>
            <person name="Wu L."/>
            <person name="Ma J."/>
        </authorList>
    </citation>
    <scope>NUCLEOTIDE SEQUENCE [LARGE SCALE GENOMIC DNA]</scope>
    <source>
        <strain evidence="2">JCM 17938</strain>
    </source>
</reference>
<evidence type="ECO:0000313" key="1">
    <source>
        <dbReference type="EMBL" id="GAA4614698.1"/>
    </source>
</evidence>
<organism evidence="1 2">
    <name type="scientific">Actinoallomurus liliacearum</name>
    <dbReference type="NCBI Taxonomy" id="1080073"/>
    <lineage>
        <taxon>Bacteria</taxon>
        <taxon>Bacillati</taxon>
        <taxon>Actinomycetota</taxon>
        <taxon>Actinomycetes</taxon>
        <taxon>Streptosporangiales</taxon>
        <taxon>Thermomonosporaceae</taxon>
        <taxon>Actinoallomurus</taxon>
    </lineage>
</organism>
<evidence type="ECO:0000313" key="2">
    <source>
        <dbReference type="Proteomes" id="UP001500212"/>
    </source>
</evidence>